<evidence type="ECO:0000256" key="4">
    <source>
        <dbReference type="ARBA" id="ARBA00023242"/>
    </source>
</evidence>
<dbReference type="InterPro" id="IPR045183">
    <property type="entry name" value="Ebi-like"/>
</dbReference>
<feature type="region of interest" description="Disordered" evidence="6">
    <location>
        <begin position="562"/>
        <end position="589"/>
    </location>
</feature>
<keyword evidence="8" id="KW-1185">Reference proteome</keyword>
<feature type="compositionally biased region" description="Basic and acidic residues" evidence="6">
    <location>
        <begin position="563"/>
        <end position="578"/>
    </location>
</feature>
<dbReference type="GO" id="GO:0003714">
    <property type="term" value="F:transcription corepressor activity"/>
    <property type="evidence" value="ECO:0007669"/>
    <property type="project" value="InterPro"/>
</dbReference>
<dbReference type="EMBL" id="MU002425">
    <property type="protein sequence ID" value="KAF2786668.1"/>
    <property type="molecule type" value="Genomic_DNA"/>
</dbReference>
<dbReference type="CDD" id="cd00200">
    <property type="entry name" value="WD40"/>
    <property type="match status" value="1"/>
</dbReference>
<dbReference type="AlphaFoldDB" id="A0A6A6WRX0"/>
<comment type="subcellular location">
    <subcellularLocation>
        <location evidence="1">Nucleus</location>
    </subcellularLocation>
</comment>
<dbReference type="InterPro" id="IPR001680">
    <property type="entry name" value="WD40_rpt"/>
</dbReference>
<feature type="compositionally biased region" description="Polar residues" evidence="6">
    <location>
        <begin position="247"/>
        <end position="259"/>
    </location>
</feature>
<feature type="repeat" description="WD" evidence="5">
    <location>
        <begin position="658"/>
        <end position="690"/>
    </location>
</feature>
<evidence type="ECO:0000313" key="7">
    <source>
        <dbReference type="EMBL" id="KAF2786668.1"/>
    </source>
</evidence>
<keyword evidence="4" id="KW-0539">Nucleus</keyword>
<reference evidence="7" key="1">
    <citation type="journal article" date="2020" name="Stud. Mycol.">
        <title>101 Dothideomycetes genomes: a test case for predicting lifestyles and emergence of pathogens.</title>
        <authorList>
            <person name="Haridas S."/>
            <person name="Albert R."/>
            <person name="Binder M."/>
            <person name="Bloem J."/>
            <person name="Labutti K."/>
            <person name="Salamov A."/>
            <person name="Andreopoulos B."/>
            <person name="Baker S."/>
            <person name="Barry K."/>
            <person name="Bills G."/>
            <person name="Bluhm B."/>
            <person name="Cannon C."/>
            <person name="Castanera R."/>
            <person name="Culley D."/>
            <person name="Daum C."/>
            <person name="Ezra D."/>
            <person name="Gonzalez J."/>
            <person name="Henrissat B."/>
            <person name="Kuo A."/>
            <person name="Liang C."/>
            <person name="Lipzen A."/>
            <person name="Lutzoni F."/>
            <person name="Magnuson J."/>
            <person name="Mondo S."/>
            <person name="Nolan M."/>
            <person name="Ohm R."/>
            <person name="Pangilinan J."/>
            <person name="Park H.-J."/>
            <person name="Ramirez L."/>
            <person name="Alfaro M."/>
            <person name="Sun H."/>
            <person name="Tritt A."/>
            <person name="Yoshinaga Y."/>
            <person name="Zwiers L.-H."/>
            <person name="Turgeon B."/>
            <person name="Goodwin S."/>
            <person name="Spatafora J."/>
            <person name="Crous P."/>
            <person name="Grigoriev I."/>
        </authorList>
    </citation>
    <scope>NUCLEOTIDE SEQUENCE</scope>
    <source>
        <strain evidence="7">CBS 109.77</strain>
    </source>
</reference>
<accession>A0A6A6WRX0</accession>
<dbReference type="InterPro" id="IPR036322">
    <property type="entry name" value="WD40_repeat_dom_sf"/>
</dbReference>
<name>A0A6A6WRX0_9PLEO</name>
<dbReference type="PANTHER" id="PTHR22846:SF2">
    <property type="entry name" value="F-BOX-LIKE_WD REPEAT-CONTAINING PROTEIN EBI"/>
    <property type="match status" value="1"/>
</dbReference>
<dbReference type="Proteomes" id="UP000799757">
    <property type="component" value="Unassembled WGS sequence"/>
</dbReference>
<dbReference type="GO" id="GO:0006357">
    <property type="term" value="P:regulation of transcription by RNA polymerase II"/>
    <property type="evidence" value="ECO:0007669"/>
    <property type="project" value="TreeGrafter"/>
</dbReference>
<sequence>MPNKESVLLNKESVLPNIESVLYDATAECRKSLAECVQVDKLMEDKWAALRLADFNLWAAGIGASARHKASLDARLLLKPDVRDVIAKILQMLKLSVDDCRKLGDRGRTLSPSDSSDRAFSPWPDESSSGSEMELNSPPAGVNTRLLEAMKAIDTILNQLARVAVSIRRSGARSRLQKADQSFKSEEHKELEDHLKAIVLLRPGMSLVEFNKSEPDKVQQRLIRSKSSTSPSLSLRAEKLERVRSAAKSTRMVTTVSQTKELHTEEPGAASQRSANTTQRPHFATQPQMPPRQASEKTGTTASAISESFAIVQGPTPSQAAPTQVSITATKIDYPRPPLEAQEGALSFQCPCCCQMFPAMIAKGNRWKKHITDDVCPYTCVLEDCTKEEILYATKDAWKTHLIEDHRSTEYWVCFPCGDDTRLPTVADFISHTRQEHQETILEDQIPLLVPISKRSVPADIATCPLCDAWPSKECGEFDREALINHIAEEVHAFSLRALPWPPEYDEGCSTERMGVAVHTVQDWLSRWGLMRPNAEERLSYECQQKTSDPLHYFTSHPYFAESGRDDSSRQGDSDDSKQSNLRSLQNEGSLTFTDFEEGRIAQDETNEWSSSLLTSEDHSTSVDTATFSPDGKVLASASNDKTVKLWDPDTGRLLQTLEGHSSRVNAVAFSPDRKVLASVSGDETIRLWDGWSGVMLLTLESHSASVNTVAFSLDGKVLASALNDKTVKL</sequence>
<dbReference type="Pfam" id="PF00400">
    <property type="entry name" value="WD40"/>
    <property type="match status" value="3"/>
</dbReference>
<organism evidence="7 8">
    <name type="scientific">Melanomma pulvis-pyrius CBS 109.77</name>
    <dbReference type="NCBI Taxonomy" id="1314802"/>
    <lineage>
        <taxon>Eukaryota</taxon>
        <taxon>Fungi</taxon>
        <taxon>Dikarya</taxon>
        <taxon>Ascomycota</taxon>
        <taxon>Pezizomycotina</taxon>
        <taxon>Dothideomycetes</taxon>
        <taxon>Pleosporomycetidae</taxon>
        <taxon>Pleosporales</taxon>
        <taxon>Melanommataceae</taxon>
        <taxon>Melanomma</taxon>
    </lineage>
</organism>
<feature type="repeat" description="WD" evidence="5">
    <location>
        <begin position="700"/>
        <end position="730"/>
    </location>
</feature>
<dbReference type="PROSITE" id="PS50082">
    <property type="entry name" value="WD_REPEATS_2"/>
    <property type="match status" value="3"/>
</dbReference>
<dbReference type="SUPFAM" id="SSF50978">
    <property type="entry name" value="WD40 repeat-like"/>
    <property type="match status" value="1"/>
</dbReference>
<evidence type="ECO:0000256" key="1">
    <source>
        <dbReference type="ARBA" id="ARBA00004123"/>
    </source>
</evidence>
<dbReference type="InterPro" id="IPR015943">
    <property type="entry name" value="WD40/YVTN_repeat-like_dom_sf"/>
</dbReference>
<proteinExistence type="predicted"/>
<feature type="repeat" description="WD" evidence="5">
    <location>
        <begin position="616"/>
        <end position="657"/>
    </location>
</feature>
<feature type="region of interest" description="Disordered" evidence="6">
    <location>
        <begin position="106"/>
        <end position="139"/>
    </location>
</feature>
<evidence type="ECO:0000313" key="8">
    <source>
        <dbReference type="Proteomes" id="UP000799757"/>
    </source>
</evidence>
<feature type="region of interest" description="Disordered" evidence="6">
    <location>
        <begin position="246"/>
        <end position="299"/>
    </location>
</feature>
<dbReference type="GO" id="GO:0000118">
    <property type="term" value="C:histone deacetylase complex"/>
    <property type="evidence" value="ECO:0007669"/>
    <property type="project" value="TreeGrafter"/>
</dbReference>
<dbReference type="PANTHER" id="PTHR22846">
    <property type="entry name" value="WD40 REPEAT PROTEIN"/>
    <property type="match status" value="1"/>
</dbReference>
<gene>
    <name evidence="7" type="ORF">K505DRAFT_398312</name>
</gene>
<dbReference type="PROSITE" id="PS50294">
    <property type="entry name" value="WD_REPEATS_REGION"/>
    <property type="match status" value="3"/>
</dbReference>
<keyword evidence="2 5" id="KW-0853">WD repeat</keyword>
<keyword evidence="3" id="KW-0677">Repeat</keyword>
<dbReference type="OrthoDB" id="5365701at2759"/>
<evidence type="ECO:0000256" key="6">
    <source>
        <dbReference type="SAM" id="MobiDB-lite"/>
    </source>
</evidence>
<dbReference type="SMART" id="SM00320">
    <property type="entry name" value="WD40"/>
    <property type="match status" value="3"/>
</dbReference>
<evidence type="ECO:0000256" key="2">
    <source>
        <dbReference type="ARBA" id="ARBA00022574"/>
    </source>
</evidence>
<feature type="compositionally biased region" description="Polar residues" evidence="6">
    <location>
        <begin position="271"/>
        <end position="280"/>
    </location>
</feature>
<evidence type="ECO:0000256" key="3">
    <source>
        <dbReference type="ARBA" id="ARBA00022737"/>
    </source>
</evidence>
<protein>
    <submittedName>
        <fullName evidence="7">Uncharacterized protein</fullName>
    </submittedName>
</protein>
<dbReference type="Gene3D" id="2.130.10.10">
    <property type="entry name" value="YVTN repeat-like/Quinoprotein amine dehydrogenase"/>
    <property type="match status" value="2"/>
</dbReference>
<evidence type="ECO:0000256" key="5">
    <source>
        <dbReference type="PROSITE-ProRule" id="PRU00221"/>
    </source>
</evidence>